<dbReference type="RefSeq" id="WP_084408049.1">
    <property type="nucleotide sequence ID" value="NZ_FWXR01000001.1"/>
</dbReference>
<dbReference type="EMBL" id="FWXR01000001">
    <property type="protein sequence ID" value="SMC34458.1"/>
    <property type="molecule type" value="Genomic_DNA"/>
</dbReference>
<keyword evidence="1" id="KW-0597">Phosphoprotein</keyword>
<dbReference type="InterPro" id="IPR011006">
    <property type="entry name" value="CheY-like_superfamily"/>
</dbReference>
<proteinExistence type="predicted"/>
<dbReference type="SUPFAM" id="SSF52172">
    <property type="entry name" value="CheY-like"/>
    <property type="match status" value="1"/>
</dbReference>
<dbReference type="STRING" id="937218.SAMN06297251_101201"/>
<evidence type="ECO:0000259" key="2">
    <source>
        <dbReference type="PROSITE" id="PS50110"/>
    </source>
</evidence>
<protein>
    <submittedName>
        <fullName evidence="3">Response regulator receiver domain-containing protein</fullName>
    </submittedName>
</protein>
<gene>
    <name evidence="3" type="ORF">SAMN06297251_101201</name>
</gene>
<dbReference type="PROSITE" id="PS50110">
    <property type="entry name" value="RESPONSE_REGULATORY"/>
    <property type="match status" value="1"/>
</dbReference>
<dbReference type="AlphaFoldDB" id="A0A1W1YFA0"/>
<evidence type="ECO:0000256" key="1">
    <source>
        <dbReference type="PROSITE-ProRule" id="PRU00169"/>
    </source>
</evidence>
<name>A0A1W1YFA0_9HYPH</name>
<dbReference type="GO" id="GO:0000160">
    <property type="term" value="P:phosphorelay signal transduction system"/>
    <property type="evidence" value="ECO:0007669"/>
    <property type="project" value="InterPro"/>
</dbReference>
<accession>A0A1W1YFA0</accession>
<dbReference type="OrthoDB" id="582170at2"/>
<organism evidence="3 4">
    <name type="scientific">Fulvimarina manganoxydans</name>
    <dbReference type="NCBI Taxonomy" id="937218"/>
    <lineage>
        <taxon>Bacteria</taxon>
        <taxon>Pseudomonadati</taxon>
        <taxon>Pseudomonadota</taxon>
        <taxon>Alphaproteobacteria</taxon>
        <taxon>Hyphomicrobiales</taxon>
        <taxon>Aurantimonadaceae</taxon>
        <taxon>Fulvimarina</taxon>
    </lineage>
</organism>
<dbReference type="Gene3D" id="3.40.50.2300">
    <property type="match status" value="1"/>
</dbReference>
<sequence>MRILILEDEPLIAMDLEDVVRDALPADVCLANTLAEAVAELSQGIDFALLDIELRDPGETSLPLAQELTRRNVPYCFVSSAVDRLPSTYAQVPKVRKPFQPADIAALLSPLSAQA</sequence>
<dbReference type="InterPro" id="IPR001789">
    <property type="entry name" value="Sig_transdc_resp-reg_receiver"/>
</dbReference>
<evidence type="ECO:0000313" key="3">
    <source>
        <dbReference type="EMBL" id="SMC34458.1"/>
    </source>
</evidence>
<evidence type="ECO:0000313" key="4">
    <source>
        <dbReference type="Proteomes" id="UP000192656"/>
    </source>
</evidence>
<reference evidence="3 4" key="1">
    <citation type="submission" date="2017-04" db="EMBL/GenBank/DDBJ databases">
        <authorList>
            <person name="Afonso C.L."/>
            <person name="Miller P.J."/>
            <person name="Scott M.A."/>
            <person name="Spackman E."/>
            <person name="Goraichik I."/>
            <person name="Dimitrov K.M."/>
            <person name="Suarez D.L."/>
            <person name="Swayne D.E."/>
        </authorList>
    </citation>
    <scope>NUCLEOTIDE SEQUENCE [LARGE SCALE GENOMIC DNA]</scope>
    <source>
        <strain evidence="3 4">CGMCC 1.10972</strain>
    </source>
</reference>
<keyword evidence="4" id="KW-1185">Reference proteome</keyword>
<feature type="domain" description="Response regulatory" evidence="2">
    <location>
        <begin position="2"/>
        <end position="115"/>
    </location>
</feature>
<feature type="modified residue" description="4-aspartylphosphate" evidence="1">
    <location>
        <position position="51"/>
    </location>
</feature>
<dbReference type="Proteomes" id="UP000192656">
    <property type="component" value="Unassembled WGS sequence"/>
</dbReference>